<feature type="binding site" evidence="16">
    <location>
        <position position="180"/>
    </location>
    <ligand>
        <name>NAD(+)</name>
        <dbReference type="ChEBI" id="CHEBI:57540"/>
    </ligand>
</feature>
<evidence type="ECO:0000313" key="20">
    <source>
        <dbReference type="EMBL" id="VEJ51497.1"/>
    </source>
</evidence>
<sequence>MMAINIYNEWAMCAEDRESAGETCTFDVIVLKFAVILIERVFMKITVMGAGAWGTALAVHFAKHGNEIALWSRNPQHMQELAENRENRRYLPGFTLPDNLIVHTDLADALKNAELVLIVTSVAGLRESAQLLAENNAGHLPVLTACKGFEQDTGLLTFQVIKEVLPDNDKIGVLSGPSFAQELAEQRPCAVVLASENKDWIEQLVGSLNTNVMRLYGSDDVIGVAVGGAVKNVMAIATGLSDGLNYGLNARAALVTRGLAEITRLAIAMGAQPKTLMGLSGIGDLILTCTGALSRNRRVGLGLAEGKELHQVLKEIGHVSEGVSTIEEVFNAACKYQIDMPITHTLLQLIRKELTAQQVVERLMEREARFE</sequence>
<dbReference type="STRING" id="28091.SAMEA3174300_02010"/>
<dbReference type="InterPro" id="IPR008927">
    <property type="entry name" value="6-PGluconate_DH-like_C_sf"/>
</dbReference>
<dbReference type="GO" id="GO:0141152">
    <property type="term" value="F:glycerol-3-phosphate dehydrogenase (NAD+) activity"/>
    <property type="evidence" value="ECO:0007669"/>
    <property type="project" value="RHEA"/>
</dbReference>
<comment type="function">
    <text evidence="13">Catalyzes the reduction of the glycolytic intermediate dihydroxyacetone phosphate (DHAP) to sn-glycerol 3-phosphate (G3P), the key precursor for phospholipid synthesis.</text>
</comment>
<gene>
    <name evidence="13 20" type="primary">gpsA</name>
    <name evidence="20" type="ORF">NCTC12742_01391</name>
</gene>
<comment type="pathway">
    <text evidence="13">Membrane lipid metabolism; glycerophospholipid metabolism.</text>
</comment>
<dbReference type="GO" id="GO:0006650">
    <property type="term" value="P:glycerophospholipid metabolic process"/>
    <property type="evidence" value="ECO:0007669"/>
    <property type="project" value="UniProtKB-UniRule"/>
</dbReference>
<evidence type="ECO:0000256" key="1">
    <source>
        <dbReference type="ARBA" id="ARBA00011009"/>
    </source>
</evidence>
<dbReference type="GO" id="GO:0046167">
    <property type="term" value="P:glycerol-3-phosphate biosynthetic process"/>
    <property type="evidence" value="ECO:0007669"/>
    <property type="project" value="UniProtKB-UniRule"/>
</dbReference>
<dbReference type="Pfam" id="PF07479">
    <property type="entry name" value="NAD_Gly3P_dh_C"/>
    <property type="match status" value="1"/>
</dbReference>
<dbReference type="NCBIfam" id="NF000942">
    <property type="entry name" value="PRK00094.1-4"/>
    <property type="match status" value="1"/>
</dbReference>
<dbReference type="InterPro" id="IPR036291">
    <property type="entry name" value="NAD(P)-bd_dom_sf"/>
</dbReference>
<dbReference type="EC" id="1.1.1.94" evidence="10 13"/>
<evidence type="ECO:0000259" key="18">
    <source>
        <dbReference type="Pfam" id="PF01210"/>
    </source>
</evidence>
<keyword evidence="4 13" id="KW-0560">Oxidoreductase</keyword>
<comment type="catalytic activity">
    <reaction evidence="9">
        <text>sn-glycerol 3-phosphate + NADP(+) = dihydroxyacetone phosphate + NADPH + H(+)</text>
        <dbReference type="Rhea" id="RHEA:11096"/>
        <dbReference type="ChEBI" id="CHEBI:15378"/>
        <dbReference type="ChEBI" id="CHEBI:57597"/>
        <dbReference type="ChEBI" id="CHEBI:57642"/>
        <dbReference type="ChEBI" id="CHEBI:57783"/>
        <dbReference type="ChEBI" id="CHEBI:58349"/>
        <dbReference type="EC" id="1.1.1.94"/>
    </reaction>
    <physiologicalReaction direction="right-to-left" evidence="9">
        <dbReference type="Rhea" id="RHEA:11098"/>
    </physiologicalReaction>
</comment>
<evidence type="ECO:0000256" key="14">
    <source>
        <dbReference type="PIRSR" id="PIRSR000114-1"/>
    </source>
</evidence>
<dbReference type="KEGG" id="nwe:SAMEA3174300_2010"/>
<feature type="binding site" evidence="13">
    <location>
        <position position="90"/>
    </location>
    <ligand>
        <name>NADPH</name>
        <dbReference type="ChEBI" id="CHEBI:57783"/>
    </ligand>
</feature>
<evidence type="ECO:0000256" key="15">
    <source>
        <dbReference type="PIRSR" id="PIRSR000114-2"/>
    </source>
</evidence>
<dbReference type="FunFam" id="3.40.50.720:FF:000019">
    <property type="entry name" value="Glycerol-3-phosphate dehydrogenase [NAD(P)+]"/>
    <property type="match status" value="1"/>
</dbReference>
<evidence type="ECO:0000256" key="10">
    <source>
        <dbReference type="ARBA" id="ARBA00066687"/>
    </source>
</evidence>
<evidence type="ECO:0000256" key="2">
    <source>
        <dbReference type="ARBA" id="ARBA00022516"/>
    </source>
</evidence>
<feature type="binding site" evidence="13">
    <location>
        <position position="178"/>
    </location>
    <ligand>
        <name>sn-glycerol 3-phosphate</name>
        <dbReference type="ChEBI" id="CHEBI:57597"/>
    </ligand>
</feature>
<comment type="caution">
    <text evidence="13">Lacks conserved residue(s) required for the propagation of feature annotation.</text>
</comment>
<keyword evidence="6 13" id="KW-0443">Lipid metabolism</keyword>
<dbReference type="GO" id="GO:0046168">
    <property type="term" value="P:glycerol-3-phosphate catabolic process"/>
    <property type="evidence" value="ECO:0007669"/>
    <property type="project" value="InterPro"/>
</dbReference>
<dbReference type="Gene3D" id="3.40.50.720">
    <property type="entry name" value="NAD(P)-binding Rossmann-like Domain"/>
    <property type="match status" value="1"/>
</dbReference>
<evidence type="ECO:0000256" key="4">
    <source>
        <dbReference type="ARBA" id="ARBA00023002"/>
    </source>
</evidence>
<name>A0A3S5B5A1_9NEIS</name>
<feature type="binding site" evidence="13">
    <location>
        <position position="147"/>
    </location>
    <ligand>
        <name>NADPH</name>
        <dbReference type="ChEBI" id="CHEBI:57783"/>
    </ligand>
</feature>
<dbReference type="NCBIfam" id="NF000940">
    <property type="entry name" value="PRK00094.1-2"/>
    <property type="match status" value="1"/>
</dbReference>
<keyword evidence="5 13" id="KW-0520">NAD</keyword>
<dbReference type="Gene3D" id="1.10.1040.10">
    <property type="entry name" value="N-(1-d-carboxylethyl)-l-norvaline Dehydrogenase, domain 2"/>
    <property type="match status" value="1"/>
</dbReference>
<dbReference type="GO" id="GO:0005829">
    <property type="term" value="C:cytosol"/>
    <property type="evidence" value="ECO:0007669"/>
    <property type="project" value="TreeGrafter"/>
</dbReference>
<feature type="binding site" evidence="13">
    <location>
        <position position="294"/>
    </location>
    <ligand>
        <name>sn-glycerol 3-phosphate</name>
        <dbReference type="ChEBI" id="CHEBI:57597"/>
    </ligand>
</feature>
<keyword evidence="7 13" id="KW-0594">Phospholipid biosynthesis</keyword>
<feature type="binding site" evidence="13">
    <location>
        <position position="53"/>
    </location>
    <ligand>
        <name>NADPH</name>
        <dbReference type="ChEBI" id="CHEBI:57783"/>
    </ligand>
</feature>
<dbReference type="EMBL" id="LR134533">
    <property type="protein sequence ID" value="VEJ51497.1"/>
    <property type="molecule type" value="Genomic_DNA"/>
</dbReference>
<keyword evidence="13" id="KW-0963">Cytoplasm</keyword>
<protein>
    <recommendedName>
        <fullName evidence="11 13">Glycerol-3-phosphate dehydrogenase [NAD(P)+]</fullName>
        <ecNumber evidence="10 13">1.1.1.94</ecNumber>
    </recommendedName>
    <alternativeName>
        <fullName evidence="13">NAD(P)(+)-dependent glycerol-3-phosphate dehydrogenase</fullName>
    </alternativeName>
    <alternativeName>
        <fullName evidence="12 13">NAD(P)H-dependent dihydroxyacetone-phosphate reductase</fullName>
    </alternativeName>
</protein>
<dbReference type="Proteomes" id="UP000272771">
    <property type="component" value="Chromosome"/>
</dbReference>
<feature type="domain" description="Glycerol-3-phosphate dehydrogenase NAD-dependent N-terminal" evidence="18">
    <location>
        <begin position="44"/>
        <end position="199"/>
    </location>
</feature>
<feature type="binding site" evidence="13">
    <location>
        <position position="284"/>
    </location>
    <ligand>
        <name>sn-glycerol 3-phosphate</name>
        <dbReference type="ChEBI" id="CHEBI:57597"/>
    </ligand>
</feature>
<feature type="binding site" evidence="16">
    <location>
        <position position="295"/>
    </location>
    <ligand>
        <name>NAD(+)</name>
        <dbReference type="ChEBI" id="CHEBI:57540"/>
    </ligand>
</feature>
<dbReference type="SUPFAM" id="SSF48179">
    <property type="entry name" value="6-phosphogluconate dehydrogenase C-terminal domain-like"/>
    <property type="match status" value="1"/>
</dbReference>
<evidence type="ECO:0000256" key="16">
    <source>
        <dbReference type="PIRSR" id="PIRSR000114-3"/>
    </source>
</evidence>
<proteinExistence type="inferred from homology"/>
<keyword evidence="2 13" id="KW-0444">Lipid biosynthesis</keyword>
<feature type="active site" description="Proton acceptor" evidence="13 14">
    <location>
        <position position="231"/>
    </location>
</feature>
<dbReference type="PANTHER" id="PTHR11728">
    <property type="entry name" value="GLYCEROL-3-PHOSPHATE DEHYDROGENASE"/>
    <property type="match status" value="1"/>
</dbReference>
<dbReference type="Pfam" id="PF01210">
    <property type="entry name" value="NAD_Gly3P_dh_N"/>
    <property type="match status" value="1"/>
</dbReference>
<evidence type="ECO:0000256" key="17">
    <source>
        <dbReference type="RuleBase" id="RU000437"/>
    </source>
</evidence>
<feature type="binding site" evidence="16">
    <location>
        <begin position="49"/>
        <end position="54"/>
    </location>
    <ligand>
        <name>NAD(+)</name>
        <dbReference type="ChEBI" id="CHEBI:57540"/>
    </ligand>
</feature>
<feature type="binding site" evidence="13">
    <location>
        <position position="147"/>
    </location>
    <ligand>
        <name>sn-glycerol 3-phosphate</name>
        <dbReference type="ChEBI" id="CHEBI:57597"/>
    </ligand>
</feature>
<keyword evidence="8 13" id="KW-1208">Phospholipid metabolism</keyword>
<feature type="binding site" evidence="13">
    <location>
        <position position="73"/>
    </location>
    <ligand>
        <name>NADPH</name>
        <dbReference type="ChEBI" id="CHEBI:57783"/>
    </ligand>
</feature>
<comment type="similarity">
    <text evidence="1 13 17">Belongs to the NAD-dependent glycerol-3-phosphate dehydrogenase family.</text>
</comment>
<dbReference type="AlphaFoldDB" id="A0A3S5B5A1"/>
<comment type="subcellular location">
    <subcellularLocation>
        <location evidence="13">Cytoplasm</location>
    </subcellularLocation>
</comment>
<dbReference type="GO" id="GO:0005975">
    <property type="term" value="P:carbohydrate metabolic process"/>
    <property type="evidence" value="ECO:0007669"/>
    <property type="project" value="InterPro"/>
</dbReference>
<evidence type="ECO:0000256" key="13">
    <source>
        <dbReference type="HAMAP-Rule" id="MF_00394"/>
    </source>
</evidence>
<feature type="binding site" evidence="15">
    <location>
        <begin position="295"/>
        <end position="296"/>
    </location>
    <ligand>
        <name>substrate</name>
    </ligand>
</feature>
<feature type="binding site" evidence="13">
    <location>
        <position position="180"/>
    </location>
    <ligand>
        <name>NADPH</name>
        <dbReference type="ChEBI" id="CHEBI:57783"/>
    </ligand>
</feature>
<evidence type="ECO:0000256" key="7">
    <source>
        <dbReference type="ARBA" id="ARBA00023209"/>
    </source>
</evidence>
<feature type="binding site" evidence="13">
    <location>
        <position position="176"/>
    </location>
    <ligand>
        <name>sn-glycerol 3-phosphate</name>
        <dbReference type="ChEBI" id="CHEBI:57597"/>
    </ligand>
</feature>
<evidence type="ECO:0000259" key="19">
    <source>
        <dbReference type="Pfam" id="PF07479"/>
    </source>
</evidence>
<feature type="binding site" evidence="13">
    <location>
        <position position="295"/>
    </location>
    <ligand>
        <name>NADPH</name>
        <dbReference type="ChEBI" id="CHEBI:57783"/>
    </ligand>
</feature>
<feature type="domain" description="Glycerol-3-phosphate dehydrogenase NAD-dependent C-terminal" evidence="19">
    <location>
        <begin position="220"/>
        <end position="361"/>
    </location>
</feature>
<dbReference type="PANTHER" id="PTHR11728:SF1">
    <property type="entry name" value="GLYCEROL-3-PHOSPHATE DEHYDROGENASE [NAD(+)] 2, CHLOROPLASTIC"/>
    <property type="match status" value="1"/>
</dbReference>
<dbReference type="InterPro" id="IPR006168">
    <property type="entry name" value="G3P_DH_NAD-dep"/>
</dbReference>
<keyword evidence="21" id="KW-1185">Reference proteome</keyword>
<feature type="binding site" evidence="13">
    <location>
        <position position="295"/>
    </location>
    <ligand>
        <name>sn-glycerol 3-phosphate</name>
        <dbReference type="ChEBI" id="CHEBI:57597"/>
    </ligand>
</feature>
<dbReference type="GO" id="GO:0008654">
    <property type="term" value="P:phospholipid biosynthetic process"/>
    <property type="evidence" value="ECO:0007669"/>
    <property type="project" value="UniProtKB-KW"/>
</dbReference>
<accession>A0A3S5B5A1</accession>
<evidence type="ECO:0000256" key="5">
    <source>
        <dbReference type="ARBA" id="ARBA00023027"/>
    </source>
</evidence>
<evidence type="ECO:0000256" key="8">
    <source>
        <dbReference type="ARBA" id="ARBA00023264"/>
    </source>
</evidence>
<dbReference type="PRINTS" id="PR00077">
    <property type="entry name" value="GPDHDRGNASE"/>
</dbReference>
<dbReference type="GO" id="GO:0051287">
    <property type="term" value="F:NAD binding"/>
    <property type="evidence" value="ECO:0007669"/>
    <property type="project" value="InterPro"/>
</dbReference>
<keyword evidence="3 13" id="KW-0521">NADP</keyword>
<evidence type="ECO:0000256" key="12">
    <source>
        <dbReference type="ARBA" id="ARBA00080511"/>
    </source>
</evidence>
<feature type="binding site" evidence="15">
    <location>
        <position position="147"/>
    </location>
    <ligand>
        <name>substrate</name>
    </ligand>
</feature>
<evidence type="ECO:0000256" key="3">
    <source>
        <dbReference type="ARBA" id="ARBA00022857"/>
    </source>
</evidence>
<evidence type="ECO:0000313" key="21">
    <source>
        <dbReference type="Proteomes" id="UP000272771"/>
    </source>
</evidence>
<organism evidence="20 21">
    <name type="scientific">Neisseria weaveri</name>
    <dbReference type="NCBI Taxonomy" id="28091"/>
    <lineage>
        <taxon>Bacteria</taxon>
        <taxon>Pseudomonadati</taxon>
        <taxon>Pseudomonadota</taxon>
        <taxon>Betaproteobacteria</taxon>
        <taxon>Neisseriales</taxon>
        <taxon>Neisseriaceae</taxon>
        <taxon>Neisseria</taxon>
    </lineage>
</organism>
<evidence type="ECO:0000256" key="6">
    <source>
        <dbReference type="ARBA" id="ARBA00023098"/>
    </source>
</evidence>
<dbReference type="FunFam" id="1.10.1040.10:FF:000001">
    <property type="entry name" value="Glycerol-3-phosphate dehydrogenase [NAD(P)+]"/>
    <property type="match status" value="1"/>
</dbReference>
<dbReference type="GO" id="GO:0141153">
    <property type="term" value="F:glycerol-3-phosphate dehydrogenase (NADP+) activity"/>
    <property type="evidence" value="ECO:0007669"/>
    <property type="project" value="RHEA"/>
</dbReference>
<feature type="binding site" evidence="13">
    <location>
        <position position="321"/>
    </location>
    <ligand>
        <name>NADPH</name>
        <dbReference type="ChEBI" id="CHEBI:57783"/>
    </ligand>
</feature>
<dbReference type="PROSITE" id="PS00957">
    <property type="entry name" value="NAD_G3PDH"/>
    <property type="match status" value="1"/>
</dbReference>
<feature type="binding site" evidence="13">
    <location>
        <position position="296"/>
    </location>
    <ligand>
        <name>sn-glycerol 3-phosphate</name>
        <dbReference type="ChEBI" id="CHEBI:57597"/>
    </ligand>
</feature>
<dbReference type="SUPFAM" id="SSF51735">
    <property type="entry name" value="NAD(P)-binding Rossmann-fold domains"/>
    <property type="match status" value="1"/>
</dbReference>
<dbReference type="InterPro" id="IPR013328">
    <property type="entry name" value="6PGD_dom2"/>
</dbReference>
<dbReference type="InterPro" id="IPR006109">
    <property type="entry name" value="G3P_DH_NAD-dep_C"/>
</dbReference>
<comment type="catalytic activity">
    <reaction evidence="13">
        <text>sn-glycerol 3-phosphate + NAD(+) = dihydroxyacetone phosphate + NADH + H(+)</text>
        <dbReference type="Rhea" id="RHEA:11092"/>
        <dbReference type="ChEBI" id="CHEBI:15378"/>
        <dbReference type="ChEBI" id="CHEBI:57540"/>
        <dbReference type="ChEBI" id="CHEBI:57597"/>
        <dbReference type="ChEBI" id="CHEBI:57642"/>
        <dbReference type="ChEBI" id="CHEBI:57945"/>
        <dbReference type="EC" id="1.1.1.94"/>
    </reaction>
</comment>
<dbReference type="InterPro" id="IPR011128">
    <property type="entry name" value="G3P_DH_NAD-dep_N"/>
</dbReference>
<dbReference type="HAMAP" id="MF_00394">
    <property type="entry name" value="NAD_Glyc3P_dehydrog"/>
    <property type="match status" value="1"/>
</dbReference>
<evidence type="ECO:0000256" key="11">
    <source>
        <dbReference type="ARBA" id="ARBA00069372"/>
    </source>
</evidence>
<keyword evidence="13" id="KW-0547">Nucleotide-binding</keyword>
<dbReference type="UniPathway" id="UPA00940"/>
<feature type="binding site" evidence="13">
    <location>
        <position position="231"/>
    </location>
    <ligand>
        <name>sn-glycerol 3-phosphate</name>
        <dbReference type="ChEBI" id="CHEBI:57597"/>
    </ligand>
</feature>
<feature type="binding site" evidence="13">
    <location>
        <position position="319"/>
    </location>
    <ligand>
        <name>NADPH</name>
        <dbReference type="ChEBI" id="CHEBI:57783"/>
    </ligand>
</feature>
<evidence type="ECO:0000256" key="9">
    <source>
        <dbReference type="ARBA" id="ARBA00052716"/>
    </source>
</evidence>
<dbReference type="PIRSF" id="PIRSF000114">
    <property type="entry name" value="Glycerol-3-P_dh"/>
    <property type="match status" value="1"/>
</dbReference>
<reference evidence="20 21" key="1">
    <citation type="submission" date="2018-12" db="EMBL/GenBank/DDBJ databases">
        <authorList>
            <consortium name="Pathogen Informatics"/>
        </authorList>
    </citation>
    <scope>NUCLEOTIDE SEQUENCE [LARGE SCALE GENOMIC DNA]</scope>
    <source>
        <strain evidence="20 21">NCTC12742</strain>
    </source>
</reference>